<dbReference type="InterPro" id="IPR008209">
    <property type="entry name" value="PEP_carboxykinase_GTP"/>
</dbReference>
<dbReference type="Gene3D" id="3.40.449.10">
    <property type="entry name" value="Phosphoenolpyruvate Carboxykinase, domain 1"/>
    <property type="match status" value="1"/>
</dbReference>
<keyword evidence="8" id="KW-0342">GTP-binding</keyword>
<evidence type="ECO:0000256" key="3">
    <source>
        <dbReference type="ARBA" id="ARBA00011245"/>
    </source>
</evidence>
<evidence type="ECO:0000256" key="14">
    <source>
        <dbReference type="ARBA" id="ARBA00072283"/>
    </source>
</evidence>
<feature type="domain" description="Phosphoenolpyruvate carboxykinase C-terminal P-loop" evidence="15">
    <location>
        <begin position="486"/>
        <end position="584"/>
    </location>
</feature>
<comment type="similarity">
    <text evidence="2">Belongs to the phosphoenolpyruvate carboxykinase [GTP] family.</text>
</comment>
<comment type="subunit">
    <text evidence="3">Monomer.</text>
</comment>
<evidence type="ECO:0000256" key="7">
    <source>
        <dbReference type="ARBA" id="ARBA00022793"/>
    </source>
</evidence>
<evidence type="ECO:0000256" key="5">
    <source>
        <dbReference type="ARBA" id="ARBA00022723"/>
    </source>
</evidence>
<dbReference type="GO" id="GO:0042594">
    <property type="term" value="P:response to starvation"/>
    <property type="evidence" value="ECO:0007669"/>
    <property type="project" value="TreeGrafter"/>
</dbReference>
<evidence type="ECO:0000256" key="10">
    <source>
        <dbReference type="ARBA" id="ARBA00023239"/>
    </source>
</evidence>
<comment type="catalytic activity">
    <reaction evidence="11">
        <text>oxaloacetate + GTP = phosphoenolpyruvate + GDP + CO2</text>
        <dbReference type="Rhea" id="RHEA:10388"/>
        <dbReference type="ChEBI" id="CHEBI:16452"/>
        <dbReference type="ChEBI" id="CHEBI:16526"/>
        <dbReference type="ChEBI" id="CHEBI:37565"/>
        <dbReference type="ChEBI" id="CHEBI:58189"/>
        <dbReference type="ChEBI" id="CHEBI:58702"/>
        <dbReference type="EC" id="4.1.1.32"/>
    </reaction>
</comment>
<accession>A0A183IKH8</accession>
<dbReference type="InterPro" id="IPR018091">
    <property type="entry name" value="PEP_carboxykin_GTP_CS"/>
</dbReference>
<dbReference type="GO" id="GO:0006107">
    <property type="term" value="P:oxaloacetate metabolic process"/>
    <property type="evidence" value="ECO:0007669"/>
    <property type="project" value="TreeGrafter"/>
</dbReference>
<dbReference type="GO" id="GO:0019543">
    <property type="term" value="P:propionate catabolic process"/>
    <property type="evidence" value="ECO:0007669"/>
    <property type="project" value="TreeGrafter"/>
</dbReference>
<keyword evidence="18" id="KW-1185">Reference proteome</keyword>
<dbReference type="SUPFAM" id="SSF53795">
    <property type="entry name" value="PEP carboxykinase-like"/>
    <property type="match status" value="1"/>
</dbReference>
<evidence type="ECO:0000313" key="17">
    <source>
        <dbReference type="EMBL" id="VDP03440.1"/>
    </source>
</evidence>
<evidence type="ECO:0000256" key="11">
    <source>
        <dbReference type="ARBA" id="ARBA00051400"/>
    </source>
</evidence>
<evidence type="ECO:0000256" key="6">
    <source>
        <dbReference type="ARBA" id="ARBA00022741"/>
    </source>
</evidence>
<dbReference type="GO" id="GO:0030145">
    <property type="term" value="F:manganese ion binding"/>
    <property type="evidence" value="ECO:0007669"/>
    <property type="project" value="TreeGrafter"/>
</dbReference>
<dbReference type="PROSITE" id="PS00505">
    <property type="entry name" value="PEPCK_GTP"/>
    <property type="match status" value="1"/>
</dbReference>
<dbReference type="PANTHER" id="PTHR11561">
    <property type="entry name" value="PHOSPHOENOLPYRUVATE CARBOXYKINASE"/>
    <property type="match status" value="1"/>
</dbReference>
<evidence type="ECO:0000313" key="19">
    <source>
        <dbReference type="WBParaSite" id="SBAD_0000430501-mRNA-1"/>
    </source>
</evidence>
<dbReference type="EMBL" id="UZAM01008140">
    <property type="protein sequence ID" value="VDP03440.1"/>
    <property type="molecule type" value="Genomic_DNA"/>
</dbReference>
<dbReference type="PANTHER" id="PTHR11561:SF0">
    <property type="entry name" value="PHOSPHOENOLPYRUVATE CARBOXYKINASE [GTP]-RELATED"/>
    <property type="match status" value="1"/>
</dbReference>
<dbReference type="GO" id="GO:0006094">
    <property type="term" value="P:gluconeogenesis"/>
    <property type="evidence" value="ECO:0007669"/>
    <property type="project" value="InterPro"/>
</dbReference>
<dbReference type="PIRSF" id="PIRSF001348">
    <property type="entry name" value="PEP_carboxykinase_GTP"/>
    <property type="match status" value="1"/>
</dbReference>
<evidence type="ECO:0000259" key="16">
    <source>
        <dbReference type="Pfam" id="PF17297"/>
    </source>
</evidence>
<dbReference type="FunFam" id="3.40.449.10:FF:000003">
    <property type="entry name" value="Phosphoenolpyruvate carboxykinase, cytosolic [GTP]"/>
    <property type="match status" value="1"/>
</dbReference>
<dbReference type="CDD" id="cd00819">
    <property type="entry name" value="PEPCK_GTP"/>
    <property type="match status" value="1"/>
</dbReference>
<dbReference type="GO" id="GO:0046327">
    <property type="term" value="P:glycerol biosynthetic process from pyruvate"/>
    <property type="evidence" value="ECO:0007669"/>
    <property type="project" value="TreeGrafter"/>
</dbReference>
<comment type="function">
    <text evidence="12">Catalyzes the conversion of oxaloacetate (OAA) to phosphoenolpyruvate (PEP), the rate-limiting step in the metabolic pathway that produces glucose from lactate and other precursors derived from the citric acid cycle.</text>
</comment>
<dbReference type="EC" id="4.1.1.32" evidence="4"/>
<name>A0A183IKH8_9BILA</name>
<evidence type="ECO:0000256" key="8">
    <source>
        <dbReference type="ARBA" id="ARBA00023134"/>
    </source>
</evidence>
<comment type="function">
    <text evidence="13">In parasitic nematodes PEPCK carboxylates phosphoenolpyruvate to oxaloacetate thus introducing the products of glycolysis to mitochondrial metabolism.</text>
</comment>
<sequence>MRCASLQPFTEKVLAHEVKRQCVGQAMGDFSKLPHKVQQFIAEKTALMKPASIYICDGGLAEGEELISDMIERGMLAPLENMTNCYACRTDPRDVARVESKTWMSTPDKYDTVTHTPEGITPIMGNWMSPEKLGQELDDRFPACMTGRTMYVIPFSMGPIGSRLSKIGIELTDSIYVVLCMRLMTRVSPKIFEVLGDNDFVRCIHSLGVPRPVKRKIVNQWICNPEKTIIAHRPAQREIWSFGSGYGGNSMLGKKCFALRIASNIARDEGWMAEHMLITSFTNPQGKERFIAAAFPSACGKTNMAMLHPSLKGWKVKCIGDDIAWMRFREDGQLVGINPEAGFFGVAPGTSHKTNPTAMDTCMKNSIFTNVATTADGGVFWEGLEDELPDKNVQMRNWLNEPWKIGMPGKAAHPNSRFTTPANQCPIMHPKWEDTAGVPIDAIIFGGRRPEGVPLVFETFNWIHGIFTGACLKSEATAAAEHAAVNKQGKYLWPGYGDNIRVVDWILRRLDNEDVAVESPIGLLPKKGSINLEGLNFVDWDELFSLPKSYWEEDAKEVRKFFDEQIGPDCPAEIRAELDAQEQRIKAMH</sequence>
<dbReference type="Gene3D" id="3.90.228.20">
    <property type="match status" value="3"/>
</dbReference>
<dbReference type="InterPro" id="IPR008210">
    <property type="entry name" value="PEP_carboxykinase_N"/>
</dbReference>
<evidence type="ECO:0000256" key="2">
    <source>
        <dbReference type="ARBA" id="ARBA00005796"/>
    </source>
</evidence>
<dbReference type="GO" id="GO:0005525">
    <property type="term" value="F:GTP binding"/>
    <property type="evidence" value="ECO:0007669"/>
    <property type="project" value="UniProtKB-KW"/>
</dbReference>
<keyword evidence="6" id="KW-0547">Nucleotide-binding</keyword>
<evidence type="ECO:0000256" key="13">
    <source>
        <dbReference type="ARBA" id="ARBA00058921"/>
    </source>
</evidence>
<keyword evidence="7" id="KW-0210">Decarboxylase</keyword>
<dbReference type="Proteomes" id="UP000270296">
    <property type="component" value="Unassembled WGS sequence"/>
</dbReference>
<dbReference type="HAMAP" id="MF_00452">
    <property type="entry name" value="PEPCK_GTP"/>
    <property type="match status" value="1"/>
</dbReference>
<evidence type="ECO:0000259" key="15">
    <source>
        <dbReference type="Pfam" id="PF00821"/>
    </source>
</evidence>
<evidence type="ECO:0000256" key="9">
    <source>
        <dbReference type="ARBA" id="ARBA00023211"/>
    </source>
</evidence>
<feature type="domain" description="Phosphoenolpyruvate carboxykinase C-terminal P-loop" evidence="15">
    <location>
        <begin position="271"/>
        <end position="483"/>
    </location>
</feature>
<dbReference type="OrthoDB" id="5841594at2759"/>
<proteinExistence type="inferred from homology"/>
<reference evidence="19" key="1">
    <citation type="submission" date="2016-06" db="UniProtKB">
        <authorList>
            <consortium name="WormBaseParasite"/>
        </authorList>
    </citation>
    <scope>IDENTIFICATION</scope>
</reference>
<evidence type="ECO:0000256" key="1">
    <source>
        <dbReference type="ARBA" id="ARBA00001936"/>
    </source>
</evidence>
<evidence type="ECO:0000313" key="18">
    <source>
        <dbReference type="Proteomes" id="UP000270296"/>
    </source>
</evidence>
<dbReference type="InterPro" id="IPR035077">
    <property type="entry name" value="PEP_carboxykinase_GTP_C"/>
</dbReference>
<comment type="cofactor">
    <cofactor evidence="1">
        <name>Mn(2+)</name>
        <dbReference type="ChEBI" id="CHEBI:29035"/>
    </cofactor>
</comment>
<dbReference type="GO" id="GO:0033993">
    <property type="term" value="P:response to lipid"/>
    <property type="evidence" value="ECO:0007669"/>
    <property type="project" value="TreeGrafter"/>
</dbReference>
<keyword evidence="5" id="KW-0479">Metal-binding</keyword>
<dbReference type="Pfam" id="PF17297">
    <property type="entry name" value="PEPCK_N"/>
    <property type="match status" value="1"/>
</dbReference>
<dbReference type="WBParaSite" id="SBAD_0000430501-mRNA-1">
    <property type="protein sequence ID" value="SBAD_0000430501-mRNA-1"/>
    <property type="gene ID" value="SBAD_0000430501"/>
</dbReference>
<dbReference type="SUPFAM" id="SSF68923">
    <property type="entry name" value="PEP carboxykinase N-terminal domain"/>
    <property type="match status" value="1"/>
</dbReference>
<dbReference type="AlphaFoldDB" id="A0A183IKH8"/>
<dbReference type="InterPro" id="IPR035078">
    <property type="entry name" value="PEP_carboxykinase_GTP_N"/>
</dbReference>
<evidence type="ECO:0000256" key="12">
    <source>
        <dbReference type="ARBA" id="ARBA00058806"/>
    </source>
</evidence>
<gene>
    <name evidence="17" type="ORF">SBAD_LOCUS4124</name>
</gene>
<dbReference type="Pfam" id="PF00821">
    <property type="entry name" value="PEPCK_GTP"/>
    <property type="match status" value="2"/>
</dbReference>
<feature type="domain" description="Phosphoenolpyruvate carboxykinase GTP-utilising N-terminal" evidence="16">
    <location>
        <begin position="39"/>
        <end position="267"/>
    </location>
</feature>
<dbReference type="GO" id="GO:0004613">
    <property type="term" value="F:phosphoenolpyruvate carboxykinase (GTP) activity"/>
    <property type="evidence" value="ECO:0007669"/>
    <property type="project" value="UniProtKB-EC"/>
</dbReference>
<evidence type="ECO:0000256" key="4">
    <source>
        <dbReference type="ARBA" id="ARBA00012306"/>
    </source>
</evidence>
<keyword evidence="10" id="KW-0456">Lyase</keyword>
<reference evidence="17 18" key="2">
    <citation type="submission" date="2018-11" db="EMBL/GenBank/DDBJ databases">
        <authorList>
            <consortium name="Pathogen Informatics"/>
        </authorList>
    </citation>
    <scope>NUCLEOTIDE SEQUENCE [LARGE SCALE GENOMIC DNA]</scope>
</reference>
<protein>
    <recommendedName>
        <fullName evidence="14">Phosphoenolpyruvate carboxykinase [GTP]</fullName>
        <ecNumber evidence="4">4.1.1.32</ecNumber>
    </recommendedName>
</protein>
<dbReference type="InterPro" id="IPR013035">
    <property type="entry name" value="PEP_carboxykinase_C"/>
</dbReference>
<organism evidence="19">
    <name type="scientific">Soboliphyme baturini</name>
    <dbReference type="NCBI Taxonomy" id="241478"/>
    <lineage>
        <taxon>Eukaryota</taxon>
        <taxon>Metazoa</taxon>
        <taxon>Ecdysozoa</taxon>
        <taxon>Nematoda</taxon>
        <taxon>Enoplea</taxon>
        <taxon>Dorylaimia</taxon>
        <taxon>Dioctophymatida</taxon>
        <taxon>Dioctophymatoidea</taxon>
        <taxon>Soboliphymatidae</taxon>
        <taxon>Soboliphyme</taxon>
    </lineage>
</organism>
<dbReference type="NCBIfam" id="NF003253">
    <property type="entry name" value="PRK04210.1"/>
    <property type="match status" value="1"/>
</dbReference>
<dbReference type="GO" id="GO:0005829">
    <property type="term" value="C:cytosol"/>
    <property type="evidence" value="ECO:0007669"/>
    <property type="project" value="TreeGrafter"/>
</dbReference>
<dbReference type="GO" id="GO:0071333">
    <property type="term" value="P:cellular response to glucose stimulus"/>
    <property type="evidence" value="ECO:0007669"/>
    <property type="project" value="TreeGrafter"/>
</dbReference>
<keyword evidence="9" id="KW-0464">Manganese</keyword>